<keyword evidence="2" id="KW-0479">Metal-binding</keyword>
<feature type="domain" description="C2H2-type" evidence="8">
    <location>
        <begin position="362"/>
        <end position="385"/>
    </location>
</feature>
<evidence type="ECO:0000256" key="4">
    <source>
        <dbReference type="ARBA" id="ARBA00022771"/>
    </source>
</evidence>
<feature type="region of interest" description="Disordered" evidence="7">
    <location>
        <begin position="700"/>
        <end position="778"/>
    </location>
</feature>
<feature type="region of interest" description="Disordered" evidence="7">
    <location>
        <begin position="284"/>
        <end position="318"/>
    </location>
</feature>
<gene>
    <name evidence="9" type="ORF">FSP39_000507</name>
</gene>
<dbReference type="Proteomes" id="UP001186944">
    <property type="component" value="Unassembled WGS sequence"/>
</dbReference>
<name>A0AA88XE96_PINIB</name>
<protein>
    <recommendedName>
        <fullName evidence="8">C2H2-type domain-containing protein</fullName>
    </recommendedName>
</protein>
<proteinExistence type="predicted"/>
<feature type="domain" description="C2H2-type" evidence="8">
    <location>
        <begin position="392"/>
        <end position="416"/>
    </location>
</feature>
<evidence type="ECO:0000256" key="6">
    <source>
        <dbReference type="ARBA" id="ARBA00023242"/>
    </source>
</evidence>
<evidence type="ECO:0000313" key="9">
    <source>
        <dbReference type="EMBL" id="KAK3083629.1"/>
    </source>
</evidence>
<keyword evidence="6" id="KW-0539">Nucleus</keyword>
<evidence type="ECO:0000256" key="3">
    <source>
        <dbReference type="ARBA" id="ARBA00022737"/>
    </source>
</evidence>
<evidence type="ECO:0000313" key="10">
    <source>
        <dbReference type="Proteomes" id="UP001186944"/>
    </source>
</evidence>
<feature type="domain" description="C2H2-type" evidence="8">
    <location>
        <begin position="111"/>
        <end position="135"/>
    </location>
</feature>
<dbReference type="Gene3D" id="3.30.160.60">
    <property type="entry name" value="Classic Zinc Finger"/>
    <property type="match status" value="2"/>
</dbReference>
<dbReference type="PANTHER" id="PTHR24406">
    <property type="entry name" value="TRANSCRIPTIONAL REPRESSOR CTCFL-RELATED"/>
    <property type="match status" value="1"/>
</dbReference>
<comment type="caution">
    <text evidence="9">The sequence shown here is derived from an EMBL/GenBank/DDBJ whole genome shotgun (WGS) entry which is preliminary data.</text>
</comment>
<feature type="domain" description="C2H2-type" evidence="8">
    <location>
        <begin position="917"/>
        <end position="941"/>
    </location>
</feature>
<feature type="domain" description="C2H2-type" evidence="8">
    <location>
        <begin position="82"/>
        <end position="105"/>
    </location>
</feature>
<keyword evidence="5" id="KW-0862">Zinc</keyword>
<feature type="compositionally biased region" description="Low complexity" evidence="7">
    <location>
        <begin position="703"/>
        <end position="715"/>
    </location>
</feature>
<feature type="compositionally biased region" description="Polar residues" evidence="7">
    <location>
        <begin position="722"/>
        <end position="738"/>
    </location>
</feature>
<dbReference type="EMBL" id="VSWD01000013">
    <property type="protein sequence ID" value="KAK3083629.1"/>
    <property type="molecule type" value="Genomic_DNA"/>
</dbReference>
<dbReference type="InterPro" id="IPR050888">
    <property type="entry name" value="ZnF_C2H2-type_TF"/>
</dbReference>
<comment type="subcellular location">
    <subcellularLocation>
        <location evidence="1">Nucleus</location>
    </subcellularLocation>
</comment>
<feature type="compositionally biased region" description="Low complexity" evidence="7">
    <location>
        <begin position="753"/>
        <end position="765"/>
    </location>
</feature>
<sequence length="952" mass="105028">MDVMIEPAEFVDETQYFKQLNFSSTSESLPIVVPAVPAATSPSTPPQKKILQAEVHQVEQSPEAVIIKVVLPGTVHPPKGCYCCSYCDFSSSVQQEILNHINENHRPDIQYTCSICNKVFLGNKEGIATHFAQEHPNQPILYKSMPDFYDVGKLHARAAATVTTGPDKGNIFDRMSDLFSPQDQTMKHGKRAILDRTSAEADSTTAEGDLMQGMDGSTLIPSMTEAEDKMDGIEELGKSYSEAIDTQTKERTVDSGSEKDAQDDIGLKIVDVVSLSDQVASVWNDATGQNGDGNSRTDSPFSPPSTTKTMASSAPSPADAISALRGHLQPVSSSVSHGELPKQTASSSQPKGKSDLKICTTYKCEKCNVHAPVLASMVEHLRISHKDIEKLFLCPYCRQYEGATEPDIHRHIKQFHQQNMQQKSPPVALSSAAKQHLRTIQVPAGDANKVGDKYVIEKDIYKCLKCNGHMPSLDFIYTHIEKQHNEFFVNVCPYCKVFKSKDEEVVLNHIRQVHGRSTEDITLSVAIEENLFTRVQCLVKSKPAPPKPTTQSVVASESFTSTHQNVARMPHPVATVTSNILPRPQYQQHPVFIRPNIPMRQQSQIPQMTFPSNVIPQSSVPFSIPAPLSKSSLRKSRPQHRDKVMTLPPGMDPNSIEMRRFQLSPRNESAGIPPPLLRAPPPLIRFQNSHLLAPSHVVQARPSSAESFPLSSSYSRPERMQTVHSSGRTLSPQVSTHSEGGEVTGSGRPVLKVPSVRSPMLSSSPPSRPPPPPYDVAKLQKTGETTRGSPLDLSRALAKQTELISGQSIGEGEQDDMPPDAFQIFNIRPGSQPSPEEAAMYNQFQVRPNRPDPQRQRYPMSPHQICSPRHGAPQGMMYPGYDNPLRPFTPRSNTLRSPPIRPGSADSTVSTIDRRVFKCPYCTQVVPLNMGEVAPHIEKYHPGHSIVFSKLD</sequence>
<dbReference type="GO" id="GO:0005634">
    <property type="term" value="C:nucleus"/>
    <property type="evidence" value="ECO:0007669"/>
    <property type="project" value="UniProtKB-SubCell"/>
</dbReference>
<reference evidence="9" key="1">
    <citation type="submission" date="2019-08" db="EMBL/GenBank/DDBJ databases">
        <title>The improved chromosome-level genome for the pearl oyster Pinctada fucata martensii using PacBio sequencing and Hi-C.</title>
        <authorList>
            <person name="Zheng Z."/>
        </authorList>
    </citation>
    <scope>NUCLEOTIDE SEQUENCE</scope>
    <source>
        <strain evidence="9">ZZ-2019</strain>
        <tissue evidence="9">Adductor muscle</tissue>
    </source>
</reference>
<feature type="compositionally biased region" description="Polar residues" evidence="7">
    <location>
        <begin position="284"/>
        <end position="310"/>
    </location>
</feature>
<feature type="region of interest" description="Disordered" evidence="7">
    <location>
        <begin position="626"/>
        <end position="655"/>
    </location>
</feature>
<evidence type="ECO:0000256" key="7">
    <source>
        <dbReference type="SAM" id="MobiDB-lite"/>
    </source>
</evidence>
<accession>A0AA88XE96</accession>
<dbReference type="SMART" id="SM00355">
    <property type="entry name" value="ZnF_C2H2"/>
    <property type="match status" value="7"/>
</dbReference>
<dbReference type="GO" id="GO:0008270">
    <property type="term" value="F:zinc ion binding"/>
    <property type="evidence" value="ECO:0007669"/>
    <property type="project" value="UniProtKB-KW"/>
</dbReference>
<dbReference type="AlphaFoldDB" id="A0AA88XE96"/>
<keyword evidence="3" id="KW-0677">Repeat</keyword>
<evidence type="ECO:0000256" key="2">
    <source>
        <dbReference type="ARBA" id="ARBA00022723"/>
    </source>
</evidence>
<organism evidence="9 10">
    <name type="scientific">Pinctada imbricata</name>
    <name type="common">Atlantic pearl-oyster</name>
    <name type="synonym">Pinctada martensii</name>
    <dbReference type="NCBI Taxonomy" id="66713"/>
    <lineage>
        <taxon>Eukaryota</taxon>
        <taxon>Metazoa</taxon>
        <taxon>Spiralia</taxon>
        <taxon>Lophotrochozoa</taxon>
        <taxon>Mollusca</taxon>
        <taxon>Bivalvia</taxon>
        <taxon>Autobranchia</taxon>
        <taxon>Pteriomorphia</taxon>
        <taxon>Pterioida</taxon>
        <taxon>Pterioidea</taxon>
        <taxon>Pteriidae</taxon>
        <taxon>Pinctada</taxon>
    </lineage>
</organism>
<evidence type="ECO:0000256" key="5">
    <source>
        <dbReference type="ARBA" id="ARBA00022833"/>
    </source>
</evidence>
<feature type="domain" description="C2H2-type" evidence="8">
    <location>
        <begin position="461"/>
        <end position="484"/>
    </location>
</feature>
<dbReference type="InterPro" id="IPR013087">
    <property type="entry name" value="Znf_C2H2_type"/>
</dbReference>
<evidence type="ECO:0000259" key="8">
    <source>
        <dbReference type="SMART" id="SM00355"/>
    </source>
</evidence>
<feature type="region of interest" description="Disordered" evidence="7">
    <location>
        <begin position="330"/>
        <end position="354"/>
    </location>
</feature>
<evidence type="ECO:0000256" key="1">
    <source>
        <dbReference type="ARBA" id="ARBA00004123"/>
    </source>
</evidence>
<feature type="domain" description="C2H2-type" evidence="8">
    <location>
        <begin position="490"/>
        <end position="514"/>
    </location>
</feature>
<keyword evidence="10" id="KW-1185">Reference proteome</keyword>
<keyword evidence="4" id="KW-0863">Zinc-finger</keyword>